<dbReference type="Gene3D" id="2.180.10.10">
    <property type="entry name" value="RHS repeat-associated core"/>
    <property type="match status" value="2"/>
</dbReference>
<reference evidence="5 6" key="1">
    <citation type="journal article" date="2020" name="Microorganisms">
        <title>Reliable Identification of Environmental Pseudomonas Isolates Using the rpoD Gene.</title>
        <authorList>
            <consortium name="The Broad Institute Genome Sequencing Platform"/>
            <person name="Girard L."/>
            <person name="Lood C."/>
            <person name="Rokni-Zadeh H."/>
            <person name="van Noort V."/>
            <person name="Lavigne R."/>
            <person name="De Mot R."/>
        </authorList>
    </citation>
    <scope>NUCLEOTIDE SEQUENCE [LARGE SCALE GENOMIC DNA]</scope>
    <source>
        <strain evidence="5 6">RW9S1A</strain>
    </source>
</reference>
<feature type="transmembrane region" description="Helical" evidence="2">
    <location>
        <begin position="30"/>
        <end position="51"/>
    </location>
</feature>
<dbReference type="EMBL" id="CP077095">
    <property type="protein sequence ID" value="QXI39722.1"/>
    <property type="molecule type" value="Genomic_DNA"/>
</dbReference>
<keyword evidence="1" id="KW-0677">Repeat</keyword>
<dbReference type="Proteomes" id="UP000633418">
    <property type="component" value="Chromosome"/>
</dbReference>
<dbReference type="InterPro" id="IPR008727">
    <property type="entry name" value="PAAR_motif"/>
</dbReference>
<sequence length="1506" mass="168621">MDDSLHAARQGDLILHPPLMAELVSALSEAVIYAAATAAVAAAIAGTVVAVVGTGGAAATLTPLIAGALVSAASMLPTGDEKSIGERITDFSDWIGNSMFPPEPYGTIETGSHNTRVNGMRAARAAGVSTGPATAGAGEPAAEPSVLETVGAYAMAAGTLLLPVLGMASAIHDIFNPPVTTPADPNTDPRPHDKAICSKHPPMPEQFVAQGSGKVFINGQPAARVGDKTTCDGPIGMTFSPNVRIGGKTMTVRDIRDGKSALAKVFGLVAGMLIARKGTPKSGRACTIGNPVLPSTGAKLQEGAQDVDFDLPALVPIDWARTYHSADLRDDGLFGRGWSVPYEVRIERVAHPEGGELWIYVDEVGNRLELGQLQPGSAFVSMLDGLAFFHQDAGITVVEDIHAGRYQVFQTDPVQPQRSRLVKLGDRNLNELLLFYDDDGRLQFLGDTFGRTFIELRYAASGSRRVIDIQRLYLQPGERFEVERRETLVSYHYSAGQQLTAVLDAEGQVVRQFSYDDNGLMASHTLPSGAVRHYQWARFDVPVQKPQVSYPEDGRYRMPPLLEPQAEHEWRVVRHWGSDGQEYRFEYDLARGLTQVIDGLGRENHYHWGPHHEIYRHIDPLGRIWQEDLPGGMPLRLIDPQGGEWHYSYDGLGRLIASRDPLGRIESITYTDHWALPLAITDRGGHTTRRSYDRHGNLLGERDPLGHETHYRYDRQGRLVQVTDALGKQRHLHWNDQGQLLDHRDCSGQQTRYRYDARGNLCETSNARDEREQFRHDRRGYLVEYEAADGRLDRYQRDAAGQVVSHTDPGNNVTRWRYDGSGRLLQRTDALGMTVRLSYDAYGRLQRLTNQNDEHYRFEWDALDRQVAQQNLDGSGLSFEYGVTDAVRTAWHHPSGEVEPPLTNTAPTADSMAQRLDYEHDVAGRLLRKRSADGVTDYAYDAADNLVSITFTNTAGERQQLDFRHDALGQLLAESHPEGELRYSHDELGNLQTLTLPDNRRINHLYYGSGHLHQLNLDGKLICDFERDSLHEEVLRTQGRLQTRTRRDNAGRIIQRAQYLGTATAAELPLLARDYHYDASDNLVAQVVTDYPGASHDTGRQRGTQYAYGPTQRIHAAWHRELGETNGLVEAYAYDHAGNLQDNRDTGTSARHDRVHVHQDCRYRYDRFGRLSEKRSGRHLTQWFEYDAEQRLIRVHQQRGPVRERVEFAYDPLGRRTGKALYREGTAEAISQTRFHWQGVRLLQEVQDGKPSLYLYADADSHVPVARIDGVPGSEEVFYFHTNLAGLPEQLTDAEGTTVWRAAHEVWGRFIDEWRHPGQSRQQNLHFAGQYVDRETGLHYNTFRFYDPDIGRYTQPDPINLQGGLNVYLYAPNPLAWIDPLGWCKIANKISGDLREAKIHKILKAMFGKKNVLKQRHLRNADGKIVSLVDDAIEIGKVKGSRILDFVVKTKDGRWRAIEVTSGTAPKGVQRAKEATIRANGGTYVRIPGSKKVVEVDDMSRIIRID</sequence>
<dbReference type="CDD" id="cd14742">
    <property type="entry name" value="PAAR_RHS"/>
    <property type="match status" value="1"/>
</dbReference>
<dbReference type="InterPro" id="IPR031325">
    <property type="entry name" value="RHS_repeat"/>
</dbReference>
<feature type="domain" description="Teneurin-like YD-shell" evidence="4">
    <location>
        <begin position="707"/>
        <end position="839"/>
    </location>
</feature>
<proteinExistence type="predicted"/>
<accession>A0A9E6PY94</accession>
<evidence type="ECO:0000256" key="2">
    <source>
        <dbReference type="SAM" id="Phobius"/>
    </source>
</evidence>
<dbReference type="Pfam" id="PF20148">
    <property type="entry name" value="DUF6531"/>
    <property type="match status" value="1"/>
</dbReference>
<feature type="domain" description="DUF6531" evidence="3">
    <location>
        <begin position="289"/>
        <end position="368"/>
    </location>
</feature>
<dbReference type="InterPro" id="IPR045351">
    <property type="entry name" value="DUF6531"/>
</dbReference>
<dbReference type="PANTHER" id="PTHR32305:SF15">
    <property type="entry name" value="PROTEIN RHSA-RELATED"/>
    <property type="match status" value="1"/>
</dbReference>
<evidence type="ECO:0000259" key="3">
    <source>
        <dbReference type="Pfam" id="PF20148"/>
    </source>
</evidence>
<keyword evidence="6" id="KW-1185">Reference proteome</keyword>
<evidence type="ECO:0000256" key="1">
    <source>
        <dbReference type="ARBA" id="ARBA00022737"/>
    </source>
</evidence>
<feature type="transmembrane region" description="Helical" evidence="2">
    <location>
        <begin position="58"/>
        <end position="76"/>
    </location>
</feature>
<evidence type="ECO:0000313" key="6">
    <source>
        <dbReference type="Proteomes" id="UP000633418"/>
    </source>
</evidence>
<protein>
    <submittedName>
        <fullName evidence="5">RHS domain-containing protein</fullName>
    </submittedName>
</protein>
<dbReference type="NCBIfam" id="TIGR01643">
    <property type="entry name" value="YD_repeat_2x"/>
    <property type="match status" value="10"/>
</dbReference>
<gene>
    <name evidence="5" type="ORF">HU772_006460</name>
</gene>
<dbReference type="NCBIfam" id="TIGR03696">
    <property type="entry name" value="Rhs_assc_core"/>
    <property type="match status" value="1"/>
</dbReference>
<name>A0A9E6PY94_9PSED</name>
<keyword evidence="2" id="KW-0472">Membrane</keyword>
<dbReference type="PANTHER" id="PTHR32305">
    <property type="match status" value="1"/>
</dbReference>
<evidence type="ECO:0000313" key="5">
    <source>
        <dbReference type="EMBL" id="QXI39722.1"/>
    </source>
</evidence>
<dbReference type="InterPro" id="IPR056823">
    <property type="entry name" value="TEN-like_YD-shell"/>
</dbReference>
<dbReference type="InterPro" id="IPR022385">
    <property type="entry name" value="Rhs_assc_core"/>
</dbReference>
<dbReference type="Pfam" id="PF05593">
    <property type="entry name" value="RHS_repeat"/>
    <property type="match status" value="4"/>
</dbReference>
<dbReference type="InterPro" id="IPR006530">
    <property type="entry name" value="YD"/>
</dbReference>
<dbReference type="Gene3D" id="2.60.200.60">
    <property type="match status" value="1"/>
</dbReference>
<keyword evidence="2" id="KW-1133">Transmembrane helix</keyword>
<feature type="domain" description="Teneurin-like YD-shell" evidence="4">
    <location>
        <begin position="1098"/>
        <end position="1357"/>
    </location>
</feature>
<keyword evidence="2" id="KW-0812">Transmembrane</keyword>
<dbReference type="InterPro" id="IPR050708">
    <property type="entry name" value="T6SS_VgrG/RHS"/>
</dbReference>
<evidence type="ECO:0000259" key="4">
    <source>
        <dbReference type="Pfam" id="PF25023"/>
    </source>
</evidence>
<dbReference type="KEGG" id="pxn:HU772_006460"/>
<dbReference type="RefSeq" id="WP_186655666.1">
    <property type="nucleotide sequence ID" value="NZ_CP077095.1"/>
</dbReference>
<dbReference type="Pfam" id="PF25023">
    <property type="entry name" value="TEN_YD-shell"/>
    <property type="match status" value="2"/>
</dbReference>
<organism evidence="5 6">
    <name type="scientific">Pseudomonas xantholysinigenes</name>
    <dbReference type="NCBI Taxonomy" id="2745490"/>
    <lineage>
        <taxon>Bacteria</taxon>
        <taxon>Pseudomonadati</taxon>
        <taxon>Pseudomonadota</taxon>
        <taxon>Gammaproteobacteria</taxon>
        <taxon>Pseudomonadales</taxon>
        <taxon>Pseudomonadaceae</taxon>
        <taxon>Pseudomonas</taxon>
    </lineage>
</organism>
<reference evidence="5 6" key="2">
    <citation type="journal article" date="2021" name="Microorganisms">
        <title>The Ever-Expanding Pseudomonas Genus: Description of 43 New Species and Partition of the Pseudomonas putida Group.</title>
        <authorList>
            <person name="Girard L."/>
            <person name="Lood C."/>
            <person name="Hofte M."/>
            <person name="Vandamme P."/>
            <person name="Rokni-Zadeh H."/>
            <person name="van Noort V."/>
            <person name="Lavigne R."/>
            <person name="De Mot R."/>
        </authorList>
    </citation>
    <scope>NUCLEOTIDE SEQUENCE [LARGE SCALE GENOMIC DNA]</scope>
    <source>
        <strain evidence="5 6">RW9S1A</strain>
    </source>
</reference>
<dbReference type="Pfam" id="PF05488">
    <property type="entry name" value="PAAR_motif"/>
    <property type="match status" value="1"/>
</dbReference>